<dbReference type="PANTHER" id="PTHR10157:SF23">
    <property type="entry name" value="MOXD1 HOMOLOG 1"/>
    <property type="match status" value="1"/>
</dbReference>
<dbReference type="EMBL" id="CAJPEX010000105">
    <property type="protein sequence ID" value="CAG0913336.1"/>
    <property type="molecule type" value="Genomic_DNA"/>
</dbReference>
<dbReference type="PANTHER" id="PTHR10157">
    <property type="entry name" value="DOPAMINE BETA HYDROXYLASE RELATED"/>
    <property type="match status" value="1"/>
</dbReference>
<evidence type="ECO:0000256" key="1">
    <source>
        <dbReference type="SAM" id="MobiDB-lite"/>
    </source>
</evidence>
<accession>A0A7R9G9L4</accession>
<evidence type="ECO:0000313" key="3">
    <source>
        <dbReference type="EMBL" id="CAD7273184.1"/>
    </source>
</evidence>
<feature type="region of interest" description="Disordered" evidence="1">
    <location>
        <begin position="297"/>
        <end position="317"/>
    </location>
</feature>
<dbReference type="OrthoDB" id="10003276at2759"/>
<dbReference type="GO" id="GO:0005507">
    <property type="term" value="F:copper ion binding"/>
    <property type="evidence" value="ECO:0007669"/>
    <property type="project" value="InterPro"/>
</dbReference>
<gene>
    <name evidence="3" type="ORF">NMOB1V02_LOCUS1083</name>
</gene>
<dbReference type="SUPFAM" id="SSF49742">
    <property type="entry name" value="PHM/PNGase F"/>
    <property type="match status" value="1"/>
</dbReference>
<protein>
    <recommendedName>
        <fullName evidence="2">Copper type II ascorbate-dependent monooxygenase N-terminal domain-containing protein</fullName>
    </recommendedName>
</protein>
<dbReference type="Pfam" id="PF01082">
    <property type="entry name" value="Cu2_monooxygen"/>
    <property type="match status" value="1"/>
</dbReference>
<keyword evidence="4" id="KW-1185">Reference proteome</keyword>
<evidence type="ECO:0000259" key="2">
    <source>
        <dbReference type="Pfam" id="PF01082"/>
    </source>
</evidence>
<dbReference type="GO" id="GO:0042421">
    <property type="term" value="P:norepinephrine biosynthetic process"/>
    <property type="evidence" value="ECO:0007669"/>
    <property type="project" value="TreeGrafter"/>
</dbReference>
<dbReference type="Proteomes" id="UP000678499">
    <property type="component" value="Unassembled WGS sequence"/>
</dbReference>
<name>A0A7R9G9L4_9CRUS</name>
<dbReference type="GO" id="GO:0004500">
    <property type="term" value="F:dopamine beta-monooxygenase activity"/>
    <property type="evidence" value="ECO:0007669"/>
    <property type="project" value="InterPro"/>
</dbReference>
<dbReference type="InterPro" id="IPR036939">
    <property type="entry name" value="Cu2_ascorb_mOase_N_sf"/>
</dbReference>
<dbReference type="GO" id="GO:0030667">
    <property type="term" value="C:secretory granule membrane"/>
    <property type="evidence" value="ECO:0007669"/>
    <property type="project" value="TreeGrafter"/>
</dbReference>
<dbReference type="EMBL" id="OA882142">
    <property type="protein sequence ID" value="CAD7273184.1"/>
    <property type="molecule type" value="Genomic_DNA"/>
</dbReference>
<proteinExistence type="predicted"/>
<dbReference type="InterPro" id="IPR008977">
    <property type="entry name" value="PHM/PNGase_F_dom_sf"/>
</dbReference>
<evidence type="ECO:0000313" key="4">
    <source>
        <dbReference type="Proteomes" id="UP000678499"/>
    </source>
</evidence>
<feature type="domain" description="Copper type II ascorbate-dependent monooxygenase N-terminal" evidence="2">
    <location>
        <begin position="206"/>
        <end position="282"/>
    </location>
</feature>
<dbReference type="GO" id="GO:0006589">
    <property type="term" value="P:octopamine biosynthetic process"/>
    <property type="evidence" value="ECO:0007669"/>
    <property type="project" value="TreeGrafter"/>
</dbReference>
<sequence>MNTTKMLPCMFNPGARARCPSLWCGPDRFARSPAPLHGNRRSGSESQTIIPLINPLSRSVETCSLSPVTLPQDTDTLYWCKIFPMPDMGPKKHHVTRGYVVSSAFSVKREAEALKVLLNAYSKLHLSVATYSFAAYIELHPGKLLCTLSRISPAFVAGQSKSGRWKERGSSRVNVSLPGLTWSDCFMPFLMHPMGWFLSSLRDGLQYEPAIVSGHEEYIHHIIVYECGGSAAAEHGTEALETLFEEAANSRGHVCNQPNMPPVFFYCNIALAAWAVGSERMRHEPCERLGERDRDEMRAKEDVFESKSARQRDNDSARGAHLTETRVFACVMDAWDLFRCQSSRFGASFRGTYCAWSSGKIMEGLTMESEHGAVQGLLDSKFLCCRSGDFQPGLSRSLEDSSSNSGGSASLLELNGRTKIALKFKH</sequence>
<dbReference type="AlphaFoldDB" id="A0A7R9G9L4"/>
<dbReference type="InterPro" id="IPR000323">
    <property type="entry name" value="Cu2_ascorb_mOase_N"/>
</dbReference>
<reference evidence="3" key="1">
    <citation type="submission" date="2020-11" db="EMBL/GenBank/DDBJ databases">
        <authorList>
            <person name="Tran Van P."/>
        </authorList>
    </citation>
    <scope>NUCLEOTIDE SEQUENCE</scope>
</reference>
<dbReference type="InterPro" id="IPR000945">
    <property type="entry name" value="DBH-like"/>
</dbReference>
<dbReference type="GO" id="GO:0005615">
    <property type="term" value="C:extracellular space"/>
    <property type="evidence" value="ECO:0007669"/>
    <property type="project" value="TreeGrafter"/>
</dbReference>
<dbReference type="Gene3D" id="2.60.120.310">
    <property type="entry name" value="Copper type II, ascorbate-dependent monooxygenase, N-terminal domain"/>
    <property type="match status" value="1"/>
</dbReference>
<dbReference type="GO" id="GO:0042420">
    <property type="term" value="P:dopamine catabolic process"/>
    <property type="evidence" value="ECO:0007669"/>
    <property type="project" value="TreeGrafter"/>
</dbReference>
<organism evidence="3">
    <name type="scientific">Notodromas monacha</name>
    <dbReference type="NCBI Taxonomy" id="399045"/>
    <lineage>
        <taxon>Eukaryota</taxon>
        <taxon>Metazoa</taxon>
        <taxon>Ecdysozoa</taxon>
        <taxon>Arthropoda</taxon>
        <taxon>Crustacea</taxon>
        <taxon>Oligostraca</taxon>
        <taxon>Ostracoda</taxon>
        <taxon>Podocopa</taxon>
        <taxon>Podocopida</taxon>
        <taxon>Cypridocopina</taxon>
        <taxon>Cypridoidea</taxon>
        <taxon>Cyprididae</taxon>
        <taxon>Notodromas</taxon>
    </lineage>
</organism>